<name>C3YQN1_BRAFL</name>
<proteinExistence type="predicted"/>
<accession>C3YQN1</accession>
<evidence type="ECO:0000313" key="2">
    <source>
        <dbReference type="EMBL" id="EEN57387.1"/>
    </source>
</evidence>
<protein>
    <submittedName>
        <fullName evidence="2">Uncharacterized protein</fullName>
    </submittedName>
</protein>
<evidence type="ECO:0000256" key="1">
    <source>
        <dbReference type="SAM" id="MobiDB-lite"/>
    </source>
</evidence>
<reference evidence="2" key="1">
    <citation type="journal article" date="2008" name="Nature">
        <title>The amphioxus genome and the evolution of the chordate karyotype.</title>
        <authorList>
            <consortium name="US DOE Joint Genome Institute (JGI-PGF)"/>
            <person name="Putnam N.H."/>
            <person name="Butts T."/>
            <person name="Ferrier D.E.K."/>
            <person name="Furlong R.F."/>
            <person name="Hellsten U."/>
            <person name="Kawashima T."/>
            <person name="Robinson-Rechavi M."/>
            <person name="Shoguchi E."/>
            <person name="Terry A."/>
            <person name="Yu J.-K."/>
            <person name="Benito-Gutierrez E.L."/>
            <person name="Dubchak I."/>
            <person name="Garcia-Fernandez J."/>
            <person name="Gibson-Brown J.J."/>
            <person name="Grigoriev I.V."/>
            <person name="Horton A.C."/>
            <person name="de Jong P.J."/>
            <person name="Jurka J."/>
            <person name="Kapitonov V.V."/>
            <person name="Kohara Y."/>
            <person name="Kuroki Y."/>
            <person name="Lindquist E."/>
            <person name="Lucas S."/>
            <person name="Osoegawa K."/>
            <person name="Pennacchio L.A."/>
            <person name="Salamov A.A."/>
            <person name="Satou Y."/>
            <person name="Sauka-Spengler T."/>
            <person name="Schmutz J."/>
            <person name="Shin-I T."/>
            <person name="Toyoda A."/>
            <person name="Bronner-Fraser M."/>
            <person name="Fujiyama A."/>
            <person name="Holland L.Z."/>
            <person name="Holland P.W.H."/>
            <person name="Satoh N."/>
            <person name="Rokhsar D.S."/>
        </authorList>
    </citation>
    <scope>NUCLEOTIDE SEQUENCE [LARGE SCALE GENOMIC DNA]</scope>
    <source>
        <strain evidence="2">S238N-H82</strain>
        <tissue evidence="2">Testes</tissue>
    </source>
</reference>
<organism>
    <name type="scientific">Branchiostoma floridae</name>
    <name type="common">Florida lancelet</name>
    <name type="synonym">Amphioxus</name>
    <dbReference type="NCBI Taxonomy" id="7739"/>
    <lineage>
        <taxon>Eukaryota</taxon>
        <taxon>Metazoa</taxon>
        <taxon>Chordata</taxon>
        <taxon>Cephalochordata</taxon>
        <taxon>Leptocardii</taxon>
        <taxon>Amphioxiformes</taxon>
        <taxon>Branchiostomatidae</taxon>
        <taxon>Branchiostoma</taxon>
    </lineage>
</organism>
<feature type="compositionally biased region" description="Low complexity" evidence="1">
    <location>
        <begin position="462"/>
        <end position="476"/>
    </location>
</feature>
<feature type="compositionally biased region" description="Low complexity" evidence="1">
    <location>
        <begin position="203"/>
        <end position="213"/>
    </location>
</feature>
<dbReference type="EMBL" id="GG666543">
    <property type="protein sequence ID" value="EEN57387.1"/>
    <property type="molecule type" value="Genomic_DNA"/>
</dbReference>
<feature type="region of interest" description="Disordered" evidence="1">
    <location>
        <begin position="203"/>
        <end position="236"/>
    </location>
</feature>
<sequence>MTWSLHRLGLMASESATLVVEVPKFLFCAWHNTQEISFGWMFESSNNMPPYNIEVGISPGRSCGVLDRFLNRIPIQAPVVVLATEGSLVDRLTPETLEQCRQVWEYDGGITVSPAGSPIFRLASMAKTGTGNSSFGGVAFSFVQAQDTNLRTTTVSEWSHTTQPNSTHDNITNITCILITENEHSELFFTAPPLECQTNTTPTTYSTDTNSSSILTNSSEHTGNHYTSSEPGDNSTLQVSTTLAPEVPPTADHVLIPVVVSTVVSLVVLSLAVLAWKLCSTRINYDHGMVSNDAHIWTIPPGVAFPGLFRSASLPAFPSKMAPDDVASCRSLPAVLGNVEPIYCEVPENMVTGQEPLPHLPQPYGTSSMVRSVSLPLVSCKRRGAACDLPSIGALPAVPHSTEPTYSEIPDHIAAAQRPLPAPPHTHIEIQDYDEILPMPLYDDTADFSLQVSTNREQDQWESSTTSSSSSQSESSFAIYGLSEQTQVQPNRFYRMTPEVQGKRTRRNPRSALVSRPDQGLRTYVNVRRAISARDQRRRFLPYVTLPNTYWPWEILGEGTDDKRSHSSLPHVIPPNTYWPWELPGEETRNTPRRPSLPDVTLPNTYWPWELPGQETQNTPRHTSLPLVTLPNTYWPWEIPTGEGTHDTPRRASLPLVTPPNTYWPWEIPMGEGTHDTPRRSSFPHVTLPNTYWPWELPVEGTRNTTRRPSLPYVTLPNTY</sequence>
<feature type="region of interest" description="Disordered" evidence="1">
    <location>
        <begin position="454"/>
        <end position="476"/>
    </location>
</feature>
<dbReference type="InParanoid" id="C3YQN1"/>
<gene>
    <name evidence="2" type="ORF">BRAFLDRAFT_82683</name>
</gene>
<feature type="compositionally biased region" description="Polar residues" evidence="1">
    <location>
        <begin position="214"/>
        <end position="236"/>
    </location>
</feature>
<dbReference type="AlphaFoldDB" id="C3YQN1"/>